<dbReference type="EMBL" id="CP024141">
    <property type="protein sequence ID" value="AUK03494.1"/>
    <property type="molecule type" value="Genomic_DNA"/>
</dbReference>
<dbReference type="Proteomes" id="UP000197270">
    <property type="component" value="Unassembled WGS sequence"/>
</dbReference>
<dbReference type="Proteomes" id="UP000392867">
    <property type="component" value="Unassembled WGS sequence"/>
</dbReference>
<dbReference type="EMBL" id="RDDM01000033">
    <property type="protein sequence ID" value="RLY59217.1"/>
    <property type="molecule type" value="Genomic_DNA"/>
</dbReference>
<dbReference type="Proteomes" id="UP000281340">
    <property type="component" value="Unassembled WGS sequence"/>
</dbReference>
<evidence type="ECO:0000313" key="11">
    <source>
        <dbReference type="EMBL" id="PBN71731.1"/>
    </source>
</evidence>
<evidence type="ECO:0000313" key="4">
    <source>
        <dbReference type="EMBL" id="EFB1699963.1"/>
    </source>
</evidence>
<evidence type="ECO:0000313" key="30">
    <source>
        <dbReference type="Proteomes" id="UP000392867"/>
    </source>
</evidence>
<dbReference type="Proteomes" id="UP000256244">
    <property type="component" value="Chromosome"/>
</dbReference>
<reference evidence="11" key="3">
    <citation type="submission" date="2017-03" db="EMBL/GenBank/DDBJ databases">
        <title>The mobilome is the main driver of stx2-positive O26:H11 Escherichia coli strains evolution.</title>
        <authorList>
            <person name="Delannoy S."/>
            <person name="Mariani-Kurkdjian P."/>
            <person name="Webb H.E."/>
            <person name="Bonacorsi S."/>
            <person name="Fach P."/>
        </authorList>
    </citation>
    <scope>NUCLEOTIDE SEQUENCE</scope>
    <source>
        <strain evidence="11">34870</strain>
    </source>
</reference>
<organism evidence="11 18">
    <name type="scientific">Escherichia coli</name>
    <dbReference type="NCBI Taxonomy" id="562"/>
    <lineage>
        <taxon>Bacteria</taxon>
        <taxon>Pseudomonadati</taxon>
        <taxon>Pseudomonadota</taxon>
        <taxon>Gammaproteobacteria</taxon>
        <taxon>Enterobacterales</taxon>
        <taxon>Enterobacteriaceae</taxon>
        <taxon>Escherichia</taxon>
    </lineage>
</organism>
<evidence type="ECO:0000313" key="7">
    <source>
        <dbReference type="EMBL" id="EGE1988517.1"/>
    </source>
</evidence>
<dbReference type="AlphaFoldDB" id="A0A1M3RZP2"/>
<accession>A0A1M3RZP2</accession>
<evidence type="ECO:0000313" key="9">
    <source>
        <dbReference type="EMBL" id="OWW55840.1"/>
    </source>
</evidence>
<dbReference type="Proteomes" id="UP000532204">
    <property type="component" value="Unassembled WGS sequence"/>
</dbReference>
<reference evidence="11 18" key="1">
    <citation type="journal article" date="2015" name="Genome Announc.">
        <title>Draft Genome Sequences of Human-Pathogenic Escherichia coli O26:H11 Strains Carrying the stx2 Gene Only and Circulating in France.</title>
        <authorList>
            <person name="Delannoy S."/>
            <person name="Mariani-Kurkdjian P."/>
            <person name="Bonacorsi S."/>
            <person name="Liguori S."/>
            <person name="Ison S.A."/>
            <person name="Fach P."/>
        </authorList>
    </citation>
    <scope>NUCLEOTIDE SEQUENCE [LARGE SCALE GENOMIC DNA]</scope>
    <source>
        <strain evidence="11 18">34870</strain>
    </source>
</reference>
<evidence type="ECO:0000313" key="15">
    <source>
        <dbReference type="EMBL" id="RVE07892.1"/>
    </source>
</evidence>
<evidence type="ECO:0000313" key="5">
    <source>
        <dbReference type="EMBL" id="EFC2245946.1"/>
    </source>
</evidence>
<evidence type="ECO:0000313" key="8">
    <source>
        <dbReference type="EMBL" id="MPU48299.1"/>
    </source>
</evidence>
<protein>
    <submittedName>
        <fullName evidence="11">Uncharacterized protein</fullName>
    </submittedName>
</protein>
<evidence type="ECO:0000313" key="10">
    <source>
        <dbReference type="EMBL" id="PAU19714.1"/>
    </source>
</evidence>
<dbReference type="Proteomes" id="UP000531916">
    <property type="component" value="Unassembled WGS sequence"/>
</dbReference>
<dbReference type="EMBL" id="AASEBA010000013">
    <property type="protein sequence ID" value="EFC9749399.1"/>
    <property type="molecule type" value="Genomic_DNA"/>
</dbReference>
<evidence type="ECO:0000313" key="31">
    <source>
        <dbReference type="Proteomes" id="UP000531916"/>
    </source>
</evidence>
<dbReference type="Proteomes" id="UP000306700">
    <property type="component" value="Unassembled WGS sequence"/>
</dbReference>
<evidence type="ECO:0000313" key="25">
    <source>
        <dbReference type="Proteomes" id="UP000256244"/>
    </source>
</evidence>
<dbReference type="EMBL" id="PITP01000029">
    <property type="protein sequence ID" value="PKD86960.1"/>
    <property type="molecule type" value="Genomic_DNA"/>
</dbReference>
<dbReference type="EMBL" id="AAVTXU010000046">
    <property type="protein sequence ID" value="EGE1988517.1"/>
    <property type="molecule type" value="Genomic_DNA"/>
</dbReference>
<evidence type="ECO:0000313" key="24">
    <source>
        <dbReference type="Proteomes" id="UP000248865"/>
    </source>
</evidence>
<dbReference type="Proteomes" id="UP000218543">
    <property type="component" value="Unassembled WGS sequence"/>
</dbReference>
<evidence type="ECO:0000313" key="32">
    <source>
        <dbReference type="Proteomes" id="UP000532204"/>
    </source>
</evidence>
<dbReference type="EMBL" id="NPIM01000164">
    <property type="protein sequence ID" value="RVE07892.1"/>
    <property type="molecule type" value="Genomic_DNA"/>
</dbReference>
<evidence type="ECO:0000313" key="26">
    <source>
        <dbReference type="Proteomes" id="UP000281340"/>
    </source>
</evidence>
<accession>A0A2A2XS25</accession>
<dbReference type="Proteomes" id="UP000248865">
    <property type="component" value="Unassembled WGS sequence"/>
</dbReference>
<dbReference type="EMBL" id="VOTT01000043">
    <property type="protein sequence ID" value="MPU48299.1"/>
    <property type="molecule type" value="Genomic_DNA"/>
</dbReference>
<evidence type="ECO:0000313" key="19">
    <source>
        <dbReference type="Proteomes" id="UP000197270"/>
    </source>
</evidence>
<reference evidence="3 25" key="11">
    <citation type="submission" date="2018-08" db="EMBL/GenBank/DDBJ databases">
        <title>Complete genome sequencing and genomic characterization of five Escherichia coli strains co-producing MCR-1 and ESBLs from different origins in China.</title>
        <authorList>
            <person name="Bai L."/>
        </authorList>
    </citation>
    <scope>NUCLEOTIDE SEQUENCE [LARGE SCALE GENOMIC DNA]</scope>
    <source>
        <strain evidence="3">Cq9</strain>
        <strain evidence="25">cq9</strain>
    </source>
</reference>
<reference evidence="2 23" key="7">
    <citation type="submission" date="2017-10" db="EMBL/GenBank/DDBJ databases">
        <title>mcr-1 positive E.coli isolates in China.</title>
        <authorList>
            <person name="Li B."/>
            <person name="Wang X."/>
        </authorList>
    </citation>
    <scope>NUCLEOTIDE SEQUENCE [LARGE SCALE GENOMIC DNA]</scope>
    <source>
        <strain evidence="2 23">14EC029</strain>
    </source>
</reference>
<reference evidence="12 22" key="8">
    <citation type="submission" date="2017-12" db="EMBL/GenBank/DDBJ databases">
        <title>Rapid rising of carbapenem-resistant Enterobacteriaceae(CRE) and emergence of colistin resistance genemcr-1 in CRE in the hospital of Henan, China.</title>
        <authorList>
            <person name="Sun Q."/>
            <person name="Zhang R."/>
            <person name="Li Y."/>
            <person name="Shen Y."/>
            <person name="Zhang Y."/>
            <person name="Yang J."/>
            <person name="Shu L."/>
            <person name="Zhou H."/>
            <person name="Wang Y."/>
            <person name="Wang B."/>
            <person name="Shen Z."/>
        </authorList>
    </citation>
    <scope>NUCLEOTIDE SEQUENCE [LARGE SCALE GENOMIC DNA]</scope>
    <source>
        <strain evidence="12 22">3512</strain>
    </source>
</reference>
<reference evidence="28 29" key="13">
    <citation type="submission" date="2018-12" db="EMBL/GenBank/DDBJ databases">
        <title>Food and Water Safety Consortium.</title>
        <authorList>
            <person name="Tyson S."/>
            <person name="Peterson C.-L."/>
            <person name="Olson A."/>
            <person name="Tyler S."/>
            <person name="Cabral J."/>
            <person name="Lynch T."/>
            <person name="Knox N."/>
            <person name="Van Domselaar G."/>
            <person name="Graham M."/>
        </authorList>
    </citation>
    <scope>NUCLEOTIDE SEQUENCE [LARGE SCALE GENOMIC DNA]</scope>
    <source>
        <strain evidence="17 29">FWSEC0384</strain>
        <strain evidence="16 28">FWSEC0419</strain>
    </source>
</reference>
<reference evidence="4 33" key="15">
    <citation type="submission" date="2019-06" db="EMBL/GenBank/DDBJ databases">
        <authorList>
            <consortium name="GenomeTrakr network: Whole genome sequencing for foodborne pathogen traceback"/>
        </authorList>
    </citation>
    <scope>NUCLEOTIDE SEQUENCE [LARGE SCALE GENOMIC DNA]</scope>
    <source>
        <strain evidence="4 33">PSU-1847</strain>
    </source>
</reference>
<reference evidence="7" key="10">
    <citation type="submission" date="2018-05" db="EMBL/GenBank/DDBJ databases">
        <authorList>
            <person name="Ashton P.M."/>
            <person name="Dallman T."/>
            <person name="Nair S."/>
            <person name="De Pinna E."/>
            <person name="Peters T."/>
            <person name="Grant K."/>
        </authorList>
    </citation>
    <scope>NUCLEOTIDE SEQUENCE</scope>
    <source>
        <strain evidence="7">412057</strain>
    </source>
</reference>
<sequence>MFLLLFRSMNKRENRGVLYQQDLCERSSGRITRKKKPACFQTGFCAFQAGVTSLFWSTR</sequence>
<reference evidence="9 19" key="4">
    <citation type="submission" date="2017-05" db="EMBL/GenBank/DDBJ databases">
        <title>Sequencing of Escherichia coli that cause persistent and transient Mastitis.</title>
        <authorList>
            <person name="Thacker T.C."/>
            <person name="Lippolis J.D."/>
            <person name="Brunelle B.W."/>
            <person name="Casey T.A."/>
            <person name="Reinhardt T.A."/>
            <person name="Sacco R.E."/>
            <person name="Holman D.B."/>
        </authorList>
    </citation>
    <scope>NUCLEOTIDE SEQUENCE [LARGE SCALE GENOMIC DNA]</scope>
    <source>
        <strain evidence="9 19">ECA-B</strain>
    </source>
</reference>
<evidence type="ECO:0000313" key="14">
    <source>
        <dbReference type="EMBL" id="RLY59217.1"/>
    </source>
</evidence>
<dbReference type="Proteomes" id="UP000305093">
    <property type="component" value="Unassembled WGS sequence"/>
</dbReference>
<evidence type="ECO:0000313" key="21">
    <source>
        <dbReference type="Proteomes" id="UP000225264"/>
    </source>
</evidence>
<reference evidence="8 30" key="16">
    <citation type="submission" date="2019-08" db="EMBL/GenBank/DDBJ databases">
        <title>Identification of Water Treatment Resistant and Multidrug Resistant Urinary Pathogenic Escherichia coli in Wastewater.</title>
        <authorList>
            <person name="Neumann N."/>
        </authorList>
    </citation>
    <scope>NUCLEOTIDE SEQUENCE [LARGE SCALE GENOMIC DNA]</scope>
    <source>
        <strain evidence="8 30">WU2356</strain>
    </source>
</reference>
<evidence type="ECO:0000313" key="3">
    <source>
        <dbReference type="EMBL" id="AXO04915.1"/>
    </source>
</evidence>
<dbReference type="EMBL" id="AASEPP010000010">
    <property type="protein sequence ID" value="EFC2245946.1"/>
    <property type="molecule type" value="Genomic_DNA"/>
</dbReference>
<evidence type="ECO:0000313" key="18">
    <source>
        <dbReference type="Proteomes" id="UP000036331"/>
    </source>
</evidence>
<gene>
    <name evidence="11" type="ORF">ABE91_020100</name>
    <name evidence="10" type="ORF">BTQ06_19345</name>
    <name evidence="17" type="ORF">C9160_23550</name>
    <name evidence="16" type="ORF">C9194_16055</name>
    <name evidence="9" type="ORF">CCS08_08880</name>
    <name evidence="15" type="ORF">CIG67_24480</name>
    <name evidence="1" type="ORF">CQ842_11800</name>
    <name evidence="2" type="ORF">CR538_25575</name>
    <name evidence="12" type="ORF">CWS33_22525</name>
    <name evidence="13" type="ORF">DIV22_14645</name>
    <name evidence="7" type="ORF">DL968_12920</name>
    <name evidence="3" type="ORF">DS732_00195</name>
    <name evidence="5" type="ORF">E5H86_09070</name>
    <name evidence="6" type="ORF">E6D34_08945</name>
    <name evidence="14" type="ORF">EAI46_06715</name>
    <name evidence="4" type="ORF">FJQ40_21655</name>
    <name evidence="8" type="ORF">FVB16_05410</name>
</gene>
<dbReference type="EMBL" id="RRNI01000041">
    <property type="protein sequence ID" value="TJH16913.1"/>
    <property type="molecule type" value="Genomic_DNA"/>
</dbReference>
<dbReference type="Proteomes" id="UP000854059">
    <property type="component" value="Unassembled WGS sequence"/>
</dbReference>
<dbReference type="EMBL" id="LDXE02000004">
    <property type="protein sequence ID" value="PBN71731.1"/>
    <property type="molecule type" value="Genomic_DNA"/>
</dbReference>
<dbReference type="EMBL" id="AASDBN010000060">
    <property type="protein sequence ID" value="EFB1699963.1"/>
    <property type="molecule type" value="Genomic_DNA"/>
</dbReference>
<dbReference type="EMBL" id="QFSS01000082">
    <property type="protein sequence ID" value="PZZ67222.1"/>
    <property type="molecule type" value="Genomic_DNA"/>
</dbReference>
<evidence type="ECO:0000313" key="28">
    <source>
        <dbReference type="Proteomes" id="UP000305093"/>
    </source>
</evidence>
<dbReference type="EMBL" id="RROO01000028">
    <property type="protein sequence ID" value="TJF64318.1"/>
    <property type="molecule type" value="Genomic_DNA"/>
</dbReference>
<reference evidence="14 26" key="12">
    <citation type="submission" date="2018-10" db="EMBL/GenBank/DDBJ databases">
        <title>Comparison of Escherichia coli isolates recovered from retail chicken and from chicken fecal samples by antimicrobial susceptibility test and whole genome sequencing.</title>
        <authorList>
            <person name="Tang B."/>
            <person name="Ma Y."/>
            <person name="He X."/>
            <person name="Cao L."/>
            <person name="Xia X."/>
            <person name="Yang H."/>
        </authorList>
    </citation>
    <scope>NUCLEOTIDE SEQUENCE [LARGE SCALE GENOMIC DNA]</scope>
    <source>
        <strain evidence="14 26">CMJH98b</strain>
    </source>
</reference>
<dbReference type="EMBL" id="CP024092">
    <property type="protein sequence ID" value="ATP24229.1"/>
    <property type="molecule type" value="Genomic_DNA"/>
</dbReference>
<evidence type="ECO:0000313" key="17">
    <source>
        <dbReference type="EMBL" id="TJH16913.1"/>
    </source>
</evidence>
<proteinExistence type="predicted"/>
<dbReference type="Proteomes" id="UP000234238">
    <property type="component" value="Chromosome"/>
</dbReference>
<dbReference type="Proteomes" id="UP000288459">
    <property type="component" value="Unassembled WGS sequence"/>
</dbReference>
<evidence type="ECO:0000313" key="22">
    <source>
        <dbReference type="Proteomes" id="UP000233549"/>
    </source>
</evidence>
<evidence type="ECO:0000313" key="27">
    <source>
        <dbReference type="Proteomes" id="UP000288459"/>
    </source>
</evidence>
<dbReference type="Proteomes" id="UP000533284">
    <property type="component" value="Unassembled WGS sequence"/>
</dbReference>
<dbReference type="Proteomes" id="UP000233549">
    <property type="component" value="Unassembled WGS sequence"/>
</dbReference>
<dbReference type="EMBL" id="NHTF01000022">
    <property type="protein sequence ID" value="OWW55840.1"/>
    <property type="molecule type" value="Genomic_DNA"/>
</dbReference>
<reference evidence="15 27" key="5">
    <citation type="submission" date="2017-08" db="EMBL/GenBank/DDBJ databases">
        <title>Sequencing of Escherichia coli CCPM 6219.</title>
        <authorList>
            <person name="Liu S.-L."/>
            <person name="Zhou Y.-J."/>
            <person name="Zhao M.-F."/>
        </authorList>
    </citation>
    <scope>NUCLEOTIDE SEQUENCE [LARGE SCALE GENOMIC DNA]</scope>
    <source>
        <strain evidence="15 27">CCPM 6219</strain>
    </source>
</reference>
<evidence type="ECO:0000313" key="12">
    <source>
        <dbReference type="EMBL" id="PKD86960.1"/>
    </source>
</evidence>
<evidence type="ECO:0000313" key="13">
    <source>
        <dbReference type="EMBL" id="PZZ67222.1"/>
    </source>
</evidence>
<reference evidence="5 31" key="14">
    <citation type="submission" date="2019-04" db="EMBL/GenBank/DDBJ databases">
        <authorList>
            <consortium name="NARMS: The National Antimicrobial Resistance Monitoring System"/>
        </authorList>
    </citation>
    <scope>NUCLEOTIDE SEQUENCE [LARGE SCALE GENOMIC DNA]</scope>
    <source>
        <strain evidence="6 32">CVM N18EC122</strain>
        <strain evidence="5 31">FSIS11919500</strain>
    </source>
</reference>
<reference evidence="10 20" key="2">
    <citation type="submission" date="2016-12" db="EMBL/GenBank/DDBJ databases">
        <title>Real-Time Genomic Investigation Underlying the Public Health Response to a Shiga Toxin-Producing Escherichia Coli O26:H11 Outbreak in a Nursery.</title>
        <authorList>
            <person name="Ferdous M."/>
            <person name="Moran-Gilad J."/>
            <person name="Rossen J.W."/>
            <person name="Gdalevich M."/>
        </authorList>
    </citation>
    <scope>NUCLEOTIDE SEQUENCE [LARGE SCALE GENOMIC DNA]</scope>
    <source>
        <strain evidence="10 20">STEC 514-2</strain>
    </source>
</reference>
<evidence type="ECO:0000313" key="2">
    <source>
        <dbReference type="EMBL" id="AUK03494.1"/>
    </source>
</evidence>
<dbReference type="EMBL" id="MRVZ01000073">
    <property type="protein sequence ID" value="PAU19714.1"/>
    <property type="molecule type" value="Genomic_DNA"/>
</dbReference>
<evidence type="ECO:0000313" key="33">
    <source>
        <dbReference type="Proteomes" id="UP000533284"/>
    </source>
</evidence>
<evidence type="ECO:0000313" key="23">
    <source>
        <dbReference type="Proteomes" id="UP000234238"/>
    </source>
</evidence>
<evidence type="ECO:0000313" key="6">
    <source>
        <dbReference type="EMBL" id="EFC9749399.1"/>
    </source>
</evidence>
<evidence type="ECO:0000313" key="20">
    <source>
        <dbReference type="Proteomes" id="UP000218543"/>
    </source>
</evidence>
<dbReference type="Proteomes" id="UP000036331">
    <property type="component" value="Unassembled WGS sequence"/>
</dbReference>
<dbReference type="EMBL" id="CP031546">
    <property type="protein sequence ID" value="AXO04915.1"/>
    <property type="molecule type" value="Genomic_DNA"/>
</dbReference>
<evidence type="ECO:0000313" key="29">
    <source>
        <dbReference type="Proteomes" id="UP000306700"/>
    </source>
</evidence>
<evidence type="ECO:0000313" key="1">
    <source>
        <dbReference type="EMBL" id="ATP24229.1"/>
    </source>
</evidence>
<evidence type="ECO:0000313" key="16">
    <source>
        <dbReference type="EMBL" id="TJF64318.1"/>
    </source>
</evidence>
<reference evidence="13 24" key="9">
    <citation type="submission" date="2018-05" db="EMBL/GenBank/DDBJ databases">
        <title>Genomic sequencing of EHEC O26 New European Clone.</title>
        <authorList>
            <person name="Karnisova L."/>
            <person name="Nunvar J."/>
            <person name="Marejkova M."/>
            <person name="Mellmann A."/>
            <person name="Drevinek P."/>
            <person name="Blahova K."/>
            <person name="Bielaszewska M."/>
        </authorList>
    </citation>
    <scope>NUCLEOTIDE SEQUENCE [LARGE SCALE GENOMIC DNA]</scope>
    <source>
        <strain evidence="13 24">14-391</strain>
    </source>
</reference>
<reference evidence="1 21" key="6">
    <citation type="submission" date="2017-10" db="EMBL/GenBank/DDBJ databases">
        <title>Genome and in vitro analysis of Escherichia coli resistant to antibiotic.</title>
        <authorList>
            <person name="Pereira U.P."/>
            <person name="Facimoto C.T."/>
            <person name="Campos P.A."/>
            <person name="Araujo B.F."/>
            <person name="Royer S."/>
            <person name="Goncalves I.R."/>
            <person name="Ferreira M.L."/>
            <person name="Gontijo P."/>
            <person name="Ribas R.M."/>
        </authorList>
    </citation>
    <scope>NUCLEOTIDE SEQUENCE [LARGE SCALE GENOMIC DNA]</scope>
    <source>
        <strain evidence="1 21">UFU_EC98</strain>
    </source>
</reference>
<name>A0A1M3RZP2_ECOLX</name>